<dbReference type="Gene3D" id="1.10.287.70">
    <property type="match status" value="1"/>
</dbReference>
<evidence type="ECO:0000256" key="2">
    <source>
        <dbReference type="ARBA" id="ARBA00022475"/>
    </source>
</evidence>
<evidence type="ECO:0000256" key="8">
    <source>
        <dbReference type="SAM" id="Phobius"/>
    </source>
</evidence>
<comment type="caution">
    <text evidence="9">The sequence shown here is derived from an EMBL/GenBank/DDBJ whole genome shotgun (WGS) entry which is preliminary data.</text>
</comment>
<dbReference type="AlphaFoldDB" id="A0A9J6BH78"/>
<evidence type="ECO:0000256" key="6">
    <source>
        <dbReference type="ARBA" id="ARBA00023170"/>
    </source>
</evidence>
<keyword evidence="7" id="KW-0325">Glycoprotein</keyword>
<proteinExistence type="predicted"/>
<organism evidence="9 10">
    <name type="scientific">Polypedilum vanderplanki</name>
    <name type="common">Sleeping chironomid midge</name>
    <dbReference type="NCBI Taxonomy" id="319348"/>
    <lineage>
        <taxon>Eukaryota</taxon>
        <taxon>Metazoa</taxon>
        <taxon>Ecdysozoa</taxon>
        <taxon>Arthropoda</taxon>
        <taxon>Hexapoda</taxon>
        <taxon>Insecta</taxon>
        <taxon>Pterygota</taxon>
        <taxon>Neoptera</taxon>
        <taxon>Endopterygota</taxon>
        <taxon>Diptera</taxon>
        <taxon>Nematocera</taxon>
        <taxon>Chironomoidea</taxon>
        <taxon>Chironomidae</taxon>
        <taxon>Chironominae</taxon>
        <taxon>Polypedilum</taxon>
        <taxon>Polypedilum</taxon>
    </lineage>
</organism>
<evidence type="ECO:0000256" key="4">
    <source>
        <dbReference type="ARBA" id="ARBA00022989"/>
    </source>
</evidence>
<keyword evidence="4 8" id="KW-1133">Transmembrane helix</keyword>
<dbReference type="InterPro" id="IPR052192">
    <property type="entry name" value="Insect_Ionotropic_Sensory_Rcpt"/>
</dbReference>
<protein>
    <submittedName>
        <fullName evidence="9">Uncharacterized protein</fullName>
    </submittedName>
</protein>
<evidence type="ECO:0000256" key="1">
    <source>
        <dbReference type="ARBA" id="ARBA00004651"/>
    </source>
</evidence>
<evidence type="ECO:0000256" key="7">
    <source>
        <dbReference type="ARBA" id="ARBA00023180"/>
    </source>
</evidence>
<dbReference type="GO" id="GO:0005886">
    <property type="term" value="C:plasma membrane"/>
    <property type="evidence" value="ECO:0007669"/>
    <property type="project" value="UniProtKB-SubCell"/>
</dbReference>
<gene>
    <name evidence="9" type="ORF">PVAND_017067</name>
</gene>
<keyword evidence="6" id="KW-0675">Receptor</keyword>
<feature type="transmembrane region" description="Helical" evidence="8">
    <location>
        <begin position="302"/>
        <end position="321"/>
    </location>
</feature>
<keyword evidence="10" id="KW-1185">Reference proteome</keyword>
<feature type="transmembrane region" description="Helical" evidence="8">
    <location>
        <begin position="245"/>
        <end position="265"/>
    </location>
</feature>
<dbReference type="Proteomes" id="UP001107558">
    <property type="component" value="Chromosome 4"/>
</dbReference>
<evidence type="ECO:0000256" key="3">
    <source>
        <dbReference type="ARBA" id="ARBA00022692"/>
    </source>
</evidence>
<dbReference type="EMBL" id="JADBJN010000004">
    <property type="protein sequence ID" value="KAG5669173.1"/>
    <property type="molecule type" value="Genomic_DNA"/>
</dbReference>
<comment type="subcellular location">
    <subcellularLocation>
        <location evidence="1">Cell membrane</location>
        <topology evidence="1">Multi-pass membrane protein</topology>
    </subcellularLocation>
</comment>
<evidence type="ECO:0000256" key="5">
    <source>
        <dbReference type="ARBA" id="ARBA00023136"/>
    </source>
</evidence>
<dbReference type="SUPFAM" id="SSF53850">
    <property type="entry name" value="Periplasmic binding protein-like II"/>
    <property type="match status" value="1"/>
</dbReference>
<reference evidence="9" key="1">
    <citation type="submission" date="2021-03" db="EMBL/GenBank/DDBJ databases">
        <title>Chromosome level genome of the anhydrobiotic midge Polypedilum vanderplanki.</title>
        <authorList>
            <person name="Yoshida Y."/>
            <person name="Kikawada T."/>
            <person name="Gusev O."/>
        </authorList>
    </citation>
    <scope>NUCLEOTIDE SEQUENCE</scope>
    <source>
        <strain evidence="9">NIAS01</strain>
        <tissue evidence="9">Whole body or cell culture</tissue>
    </source>
</reference>
<dbReference type="PANTHER" id="PTHR42643:SF30">
    <property type="entry name" value="IONOTROPIC RECEPTOR 40A-RELATED"/>
    <property type="match status" value="1"/>
</dbReference>
<feature type="transmembrane region" description="Helical" evidence="8">
    <location>
        <begin position="493"/>
        <end position="517"/>
    </location>
</feature>
<dbReference type="PANTHER" id="PTHR42643">
    <property type="entry name" value="IONOTROPIC RECEPTOR 20A-RELATED"/>
    <property type="match status" value="1"/>
</dbReference>
<keyword evidence="2" id="KW-1003">Cell membrane</keyword>
<sequence length="545" mass="64240">MLNENSTNRPNELDMRLGNIFPKQFKFLIYVQEMKKIDKAAERAHHPISYIRPDIRFFEFFIIMNKVSIKLAARILFSPKLCGKFSLKLLNSFDIKTQKWKNKLNNFNHFDNFHGCLMTFFVEGGMNFYYDDYKSVNPLEIAIRDIKFHGLTHEILEKLTKDLNITGHYTLVDRFSGDKFLSGTKNFIGHFEIGSHFYSVGFIRTYTAVHYSHLVYTMEYYYLVTQNDLYTNYEKLLMPFDFTTWILLSVTISLAFGIIFASFSLPKWLQTLFHGVGMNDPAFKTLGVIFGISQLKLPQKTIYRFVLGLFLWFCLMFRTCYQSKLFEFMTSDMRKPLPASIEDLKEMNYTIVLHATYYNFNEKSNEDIINVREKPNIVSVSWIEFINLYEKSLKGENEMKFAFLVHDITHSLFNSTYKSSLQRMQNEKLQQMTGYMTNRNMLIQSQFDKLLEKLIPSGIAQHSVEYGKWFLFRPVDNEVEDSRKVLSMTDLEFGFVIWLVSISLPITCFLIEIYIGFCRKVKKTIEELEMFAITRIVEIVLEKLI</sequence>
<keyword evidence="5 8" id="KW-0472">Membrane</keyword>
<dbReference type="OrthoDB" id="8050636at2759"/>
<evidence type="ECO:0000313" key="10">
    <source>
        <dbReference type="Proteomes" id="UP001107558"/>
    </source>
</evidence>
<keyword evidence="3 8" id="KW-0812">Transmembrane</keyword>
<evidence type="ECO:0000313" key="9">
    <source>
        <dbReference type="EMBL" id="KAG5669173.1"/>
    </source>
</evidence>
<accession>A0A9J6BH78</accession>
<name>A0A9J6BH78_POLVA</name>